<evidence type="ECO:0000313" key="7">
    <source>
        <dbReference type="Proteomes" id="UP000239757"/>
    </source>
</evidence>
<evidence type="ECO:0000256" key="1">
    <source>
        <dbReference type="ARBA" id="ARBA00006019"/>
    </source>
</evidence>
<keyword evidence="2" id="KW-0677">Repeat</keyword>
<dbReference type="Pfam" id="PF00888">
    <property type="entry name" value="Cullin"/>
    <property type="match status" value="1"/>
</dbReference>
<evidence type="ECO:0000256" key="2">
    <source>
        <dbReference type="ARBA" id="ARBA00022737"/>
    </source>
</evidence>
<dbReference type="InterPro" id="IPR000504">
    <property type="entry name" value="RRM_dom"/>
</dbReference>
<proteinExistence type="inferred from homology"/>
<dbReference type="OrthoDB" id="1875751at2759"/>
<dbReference type="InterPro" id="IPR012677">
    <property type="entry name" value="Nucleotide-bd_a/b_plait_sf"/>
</dbReference>
<dbReference type="GO" id="GO:0003729">
    <property type="term" value="F:mRNA binding"/>
    <property type="evidence" value="ECO:0007669"/>
    <property type="project" value="TreeGrafter"/>
</dbReference>
<evidence type="ECO:0000313" key="6">
    <source>
        <dbReference type="EMBL" id="PPS17921.1"/>
    </source>
</evidence>
<reference evidence="6 7" key="1">
    <citation type="submission" date="2015-01" db="EMBL/GenBank/DDBJ databases">
        <title>Genome of allotetraploid Gossypium barbadense reveals genomic plasticity and fiber elongation in cotton evolution.</title>
        <authorList>
            <person name="Chen X."/>
            <person name="Liu X."/>
            <person name="Zhao B."/>
            <person name="Zheng H."/>
            <person name="Hu Y."/>
            <person name="Lu G."/>
            <person name="Yang C."/>
            <person name="Chen J."/>
            <person name="Shan C."/>
            <person name="Zhang L."/>
            <person name="Zhou Y."/>
            <person name="Wang L."/>
            <person name="Guo W."/>
            <person name="Bai Y."/>
            <person name="Ruan J."/>
            <person name="Shangguan X."/>
            <person name="Mao Y."/>
            <person name="Jiang J."/>
            <person name="Zhu Y."/>
            <person name="Lei J."/>
            <person name="Kang H."/>
            <person name="Chen S."/>
            <person name="He X."/>
            <person name="Wang R."/>
            <person name="Wang Y."/>
            <person name="Chen J."/>
            <person name="Wang L."/>
            <person name="Yu S."/>
            <person name="Wang B."/>
            <person name="Wei J."/>
            <person name="Song S."/>
            <person name="Lu X."/>
            <person name="Gao Z."/>
            <person name="Gu W."/>
            <person name="Deng X."/>
            <person name="Ma D."/>
            <person name="Wang S."/>
            <person name="Liang W."/>
            <person name="Fang L."/>
            <person name="Cai C."/>
            <person name="Zhu X."/>
            <person name="Zhou B."/>
            <person name="Zhang Y."/>
            <person name="Chen Z."/>
            <person name="Xu S."/>
            <person name="Zhu R."/>
            <person name="Wang S."/>
            <person name="Zhang T."/>
            <person name="Zhao G."/>
        </authorList>
    </citation>
    <scope>NUCLEOTIDE SEQUENCE [LARGE SCALE GENOMIC DNA]</scope>
    <source>
        <strain evidence="7">cv. Xinhai21</strain>
        <tissue evidence="6">Leaf</tissue>
    </source>
</reference>
<feature type="domain" description="RRM" evidence="5">
    <location>
        <begin position="6"/>
        <end position="82"/>
    </location>
</feature>
<dbReference type="PANTHER" id="PTHR48032:SF8">
    <property type="entry name" value="RNA-BINDING PROTEIN 1-LIKE"/>
    <property type="match status" value="1"/>
</dbReference>
<dbReference type="SMART" id="SM00360">
    <property type="entry name" value="RRM"/>
    <property type="match status" value="2"/>
</dbReference>
<gene>
    <name evidence="6" type="ORF">GOBAR_AA02654</name>
</gene>
<dbReference type="SUPFAM" id="SSF74788">
    <property type="entry name" value="Cullin repeat-like"/>
    <property type="match status" value="1"/>
</dbReference>
<dbReference type="Gene3D" id="1.20.1310.10">
    <property type="entry name" value="Cullin Repeats"/>
    <property type="match status" value="1"/>
</dbReference>
<comment type="similarity">
    <text evidence="1">Belongs to the cullin family.</text>
</comment>
<evidence type="ECO:0000256" key="3">
    <source>
        <dbReference type="ARBA" id="ARBA00022884"/>
    </source>
</evidence>
<evidence type="ECO:0000259" key="5">
    <source>
        <dbReference type="PROSITE" id="PS50102"/>
    </source>
</evidence>
<keyword evidence="3 4" id="KW-0694">RNA-binding</keyword>
<sequence length="360" mass="41645">MEFTNSKLVINRISTEMDERILRRHFNAYGYGEVKHVIVYFNKAIAFVTFVDPSKTQITPQQQYFILGPKLNNQVETRPAKPKVEIGKRKIFVGGFPRSITNEEFKGYFEKFGSIVDAVVIHDKKTKRSRGFGFVTYEAKESANLVLRTHFQLLNNKRVEVKKVTPRQEMVPTGFLIITIHIIKHIFTPSGCPFLDFTEPHLEIFDTGVHQVWEFCPESGTPEGGNGFLCVFLQMRLNEENERCLLYLDAFTRKPLIATAERQLLERHIPAILDKGFMMLMDGHRIEDLQRIVLGCKDLLGGYTEFLSVCLFHDTSLRLRCLIRYHSATDHTNSLVRVDYWRGWVEGRIDYGYANRGLLS</sequence>
<dbReference type="GO" id="GO:0006511">
    <property type="term" value="P:ubiquitin-dependent protein catabolic process"/>
    <property type="evidence" value="ECO:0007669"/>
    <property type="project" value="InterPro"/>
</dbReference>
<protein>
    <recommendedName>
        <fullName evidence="5">RRM domain-containing protein</fullName>
    </recommendedName>
</protein>
<dbReference type="PANTHER" id="PTHR48032">
    <property type="entry name" value="RNA-BINDING PROTEIN MUSASHI HOMOLOG RBP6"/>
    <property type="match status" value="1"/>
</dbReference>
<evidence type="ECO:0000256" key="4">
    <source>
        <dbReference type="PROSITE-ProRule" id="PRU00176"/>
    </source>
</evidence>
<organism evidence="6 7">
    <name type="scientific">Gossypium barbadense</name>
    <name type="common">Sea Island cotton</name>
    <name type="synonym">Hibiscus barbadensis</name>
    <dbReference type="NCBI Taxonomy" id="3634"/>
    <lineage>
        <taxon>Eukaryota</taxon>
        <taxon>Viridiplantae</taxon>
        <taxon>Streptophyta</taxon>
        <taxon>Embryophyta</taxon>
        <taxon>Tracheophyta</taxon>
        <taxon>Spermatophyta</taxon>
        <taxon>Magnoliopsida</taxon>
        <taxon>eudicotyledons</taxon>
        <taxon>Gunneridae</taxon>
        <taxon>Pentapetalae</taxon>
        <taxon>rosids</taxon>
        <taxon>malvids</taxon>
        <taxon>Malvales</taxon>
        <taxon>Malvaceae</taxon>
        <taxon>Malvoideae</taxon>
        <taxon>Gossypium</taxon>
    </lineage>
</organism>
<dbReference type="GO" id="GO:0006417">
    <property type="term" value="P:regulation of translation"/>
    <property type="evidence" value="ECO:0007669"/>
    <property type="project" value="TreeGrafter"/>
</dbReference>
<dbReference type="InterPro" id="IPR035979">
    <property type="entry name" value="RBD_domain_sf"/>
</dbReference>
<dbReference type="Pfam" id="PF00076">
    <property type="entry name" value="RRM_1"/>
    <property type="match status" value="1"/>
</dbReference>
<feature type="domain" description="RRM" evidence="5">
    <location>
        <begin position="89"/>
        <end position="166"/>
    </location>
</feature>
<dbReference type="Proteomes" id="UP000239757">
    <property type="component" value="Unassembled WGS sequence"/>
</dbReference>
<dbReference type="Gene3D" id="3.30.70.330">
    <property type="match status" value="2"/>
</dbReference>
<dbReference type="PROSITE" id="PS50102">
    <property type="entry name" value="RRM"/>
    <property type="match status" value="2"/>
</dbReference>
<dbReference type="EMBL" id="KZ662886">
    <property type="protein sequence ID" value="PPS17921.1"/>
    <property type="molecule type" value="Genomic_DNA"/>
</dbReference>
<dbReference type="GO" id="GO:0031625">
    <property type="term" value="F:ubiquitin protein ligase binding"/>
    <property type="evidence" value="ECO:0007669"/>
    <property type="project" value="InterPro"/>
</dbReference>
<name>A0A2P5YQV1_GOSBA</name>
<dbReference type="InterPro" id="IPR001373">
    <property type="entry name" value="Cullin_N"/>
</dbReference>
<accession>A0A2P5YQV1</accession>
<dbReference type="AlphaFoldDB" id="A0A2P5YQV1"/>
<dbReference type="InterPro" id="IPR016159">
    <property type="entry name" value="Cullin_repeat-like_dom_sf"/>
</dbReference>
<dbReference type="SUPFAM" id="SSF54928">
    <property type="entry name" value="RNA-binding domain, RBD"/>
    <property type="match status" value="2"/>
</dbReference>